<keyword evidence="1" id="KW-1133">Transmembrane helix</keyword>
<evidence type="ECO:0000313" key="2">
    <source>
        <dbReference type="Proteomes" id="UP000694867"/>
    </source>
</evidence>
<keyword evidence="1" id="KW-0812">Transmembrane</keyword>
<keyword evidence="2" id="KW-1185">Reference proteome</keyword>
<accession>A0AAJ6W0P3</accession>
<reference evidence="3" key="1">
    <citation type="submission" date="2025-08" db="UniProtKB">
        <authorList>
            <consortium name="RefSeq"/>
        </authorList>
    </citation>
    <scope>IDENTIFICATION</scope>
</reference>
<evidence type="ECO:0000313" key="3">
    <source>
        <dbReference type="RefSeq" id="XP_003748447.1"/>
    </source>
</evidence>
<dbReference type="Proteomes" id="UP000694867">
    <property type="component" value="Unplaced"/>
</dbReference>
<feature type="transmembrane region" description="Helical" evidence="1">
    <location>
        <begin position="631"/>
        <end position="651"/>
    </location>
</feature>
<sequence length="666" mass="75415">MIFSSYEAVVFVSSIFVAESAWWTDDIISKTPNPSRQWGYYDRAINFYVSSSGASGNILTLIDINCGLNRSIIEKYPITLYQSLNRHSAAEFRKDLVTETLRAFSNKSGTPFTPYSGARLLFALCEPRLVGFPLFGSNRNYPSFEEVILFAQIALSRAQFFDVRSKALFYFINNEAQRCALLPNLLGIRGIKLMFGILNCINQQQIIFSTLSLFIHEIEDTGVFSSIVPSDIMFFKVFMRGFSLIPGLSFLTQADIEKALFELQAIDLLKPREIIVDIEIKDIYVSLISQYDVNNDTKSLSVYYISDATDLDAVAPFMKFMLLETSALRAIAVAPDENVPAQTFRANLLRELSGIPGAIEEVAECATFVDPRAPAASDSRTEHRALLVKYYYDEQGHQRSDKVRWDLVLNAVQKNRALCQKGDVLDRLQGSTLSRFPFYSVPVPSVMLKRVLVEFEEWQALNKDQSCDFIVKPDTRVSVDETFRKSIGVLKENSHKFNLSRSQDLLLAKADYSTLQHLIEGFITRIMKDNSSRLLPTPAVTKSVRVQITLGFWKLANLLATYGFNYSASHTSFSKSKREYLENLQLSETLSADDCAAWYENPQGVRLQRCYGESQFNLDLQSSPTVSLRHLLVAFHLLLIALPLCLCAFMIESLCYDLRDDCIFNC</sequence>
<gene>
    <name evidence="3" type="primary">LOC100907480</name>
</gene>
<dbReference type="RefSeq" id="XP_003748447.1">
    <property type="nucleotide sequence ID" value="XM_003748399.1"/>
</dbReference>
<proteinExistence type="predicted"/>
<organism evidence="2 3">
    <name type="scientific">Galendromus occidentalis</name>
    <name type="common">western predatory mite</name>
    <dbReference type="NCBI Taxonomy" id="34638"/>
    <lineage>
        <taxon>Eukaryota</taxon>
        <taxon>Metazoa</taxon>
        <taxon>Ecdysozoa</taxon>
        <taxon>Arthropoda</taxon>
        <taxon>Chelicerata</taxon>
        <taxon>Arachnida</taxon>
        <taxon>Acari</taxon>
        <taxon>Parasitiformes</taxon>
        <taxon>Mesostigmata</taxon>
        <taxon>Gamasina</taxon>
        <taxon>Phytoseioidea</taxon>
        <taxon>Phytoseiidae</taxon>
        <taxon>Typhlodrominae</taxon>
        <taxon>Galendromus</taxon>
    </lineage>
</organism>
<evidence type="ECO:0000256" key="1">
    <source>
        <dbReference type="SAM" id="Phobius"/>
    </source>
</evidence>
<protein>
    <submittedName>
        <fullName evidence="3">Uncharacterized protein LOC100907480</fullName>
    </submittedName>
</protein>
<keyword evidence="1" id="KW-0472">Membrane</keyword>
<dbReference type="GeneID" id="100907480"/>
<name>A0AAJ6W0P3_9ACAR</name>
<dbReference type="AlphaFoldDB" id="A0AAJ6W0P3"/>
<dbReference type="KEGG" id="goe:100907480"/>